<name>A0A0U4B599_9CAUD</name>
<dbReference type="GeneID" id="40093130"/>
<evidence type="ECO:0000313" key="2">
    <source>
        <dbReference type="Proteomes" id="UP000229287"/>
    </source>
</evidence>
<protein>
    <submittedName>
        <fullName evidence="1">Uncharacterized protein</fullName>
    </submittedName>
</protein>
<dbReference type="Proteomes" id="UP000229287">
    <property type="component" value="Segment"/>
</dbReference>
<dbReference type="RefSeq" id="YP_009616630.1">
    <property type="nucleotide sequence ID" value="NC_042053.1"/>
</dbReference>
<sequence>MQKQARTPIGWKYKHPPQRKTQTMKLTHRDAKFDTQLLAELRNFTIETRNGAVISVSEGADGSLHLHEGSHRNLRIVPVVANSVRIDIVDPFLESAAPMTPIATEDALSRIPKGAKVYSVRTKSLWDWWGANERLVASNNIGYTGETYTSFTAFWAAEAPLLLAANPDE</sequence>
<dbReference type="OrthoDB" id="21886at10239"/>
<dbReference type="EMBL" id="KU160660">
    <property type="protein sequence ID" value="ALY09902.1"/>
    <property type="molecule type" value="Genomic_DNA"/>
</dbReference>
<dbReference type="KEGG" id="vg:40093130"/>
<organism evidence="1 2">
    <name type="scientific">Arthrobacter phage PrincessTrina</name>
    <dbReference type="NCBI Taxonomy" id="1772328"/>
    <lineage>
        <taxon>Viruses</taxon>
        <taxon>Duplodnaviria</taxon>
        <taxon>Heunggongvirae</taxon>
        <taxon>Uroviricota</taxon>
        <taxon>Caudoviricetes</taxon>
        <taxon>Klausavirus</taxon>
        <taxon>Klausavirus princesstrina</taxon>
    </lineage>
</organism>
<accession>A0A0U4B599</accession>
<keyword evidence="2" id="KW-1185">Reference proteome</keyword>
<gene>
    <name evidence="1" type="primary">56</name>
    <name evidence="1" type="ORF">PRINCESSTRINA_56</name>
</gene>
<reference evidence="1 2" key="1">
    <citation type="submission" date="2015-11" db="EMBL/GenBank/DDBJ databases">
        <authorList>
            <person name="Terry K."/>
            <person name="Dunbar D."/>
            <person name="Bradley K.W."/>
            <person name="Asai D.J."/>
            <person name="Bowman C.A."/>
            <person name="Russell D.A."/>
            <person name="Pope W.H."/>
            <person name="Jacobs-Sera D."/>
            <person name="Hendrix R.W."/>
            <person name="Hatfull G.F."/>
        </authorList>
    </citation>
    <scope>NUCLEOTIDE SEQUENCE [LARGE SCALE GENOMIC DNA]</scope>
</reference>
<proteinExistence type="predicted"/>
<evidence type="ECO:0000313" key="1">
    <source>
        <dbReference type="EMBL" id="ALY09902.1"/>
    </source>
</evidence>